<dbReference type="AlphaFoldDB" id="A0A372GPA5"/>
<gene>
    <name evidence="1" type="ORF">D0T12_02985</name>
</gene>
<evidence type="ECO:0000313" key="1">
    <source>
        <dbReference type="EMBL" id="RFS87221.1"/>
    </source>
</evidence>
<evidence type="ECO:0000313" key="2">
    <source>
        <dbReference type="Proteomes" id="UP000262882"/>
    </source>
</evidence>
<accession>A0A372GPA5</accession>
<dbReference type="Proteomes" id="UP000262882">
    <property type="component" value="Unassembled WGS sequence"/>
</dbReference>
<organism evidence="1 2">
    <name type="scientific">Actinomadura spongiicola</name>
    <dbReference type="NCBI Taxonomy" id="2303421"/>
    <lineage>
        <taxon>Bacteria</taxon>
        <taxon>Bacillati</taxon>
        <taxon>Actinomycetota</taxon>
        <taxon>Actinomycetes</taxon>
        <taxon>Streptosporangiales</taxon>
        <taxon>Thermomonosporaceae</taxon>
        <taxon>Actinomadura</taxon>
    </lineage>
</organism>
<protein>
    <submittedName>
        <fullName evidence="1">Uncharacterized protein</fullName>
    </submittedName>
</protein>
<name>A0A372GPA5_9ACTN</name>
<keyword evidence="2" id="KW-1185">Reference proteome</keyword>
<comment type="caution">
    <text evidence="1">The sequence shown here is derived from an EMBL/GenBank/DDBJ whole genome shotgun (WGS) entry which is preliminary data.</text>
</comment>
<sequence>MGTVRPMNRRVERFVLGWRTRVGRATAIRYLDVLASAVTSKGYRCLKLYQADELPSYPPMLWVFACGPDDLVKVAVNVRATSGGTWGYYEAGRGRCGYLSLCGDTRHATEQVDALLKHRMFPATW</sequence>
<proteinExistence type="predicted"/>
<dbReference type="EMBL" id="QVNQ01000001">
    <property type="protein sequence ID" value="RFS87221.1"/>
    <property type="molecule type" value="Genomic_DNA"/>
</dbReference>
<reference evidence="1 2" key="1">
    <citation type="submission" date="2018-08" db="EMBL/GenBank/DDBJ databases">
        <title>Actinomadura spongicola sp. nov., isolated from marine sponge Leucetta chagosensis.</title>
        <authorList>
            <person name="Li L."/>
            <person name="Lin H.W."/>
        </authorList>
    </citation>
    <scope>NUCLEOTIDE SEQUENCE [LARGE SCALE GENOMIC DNA]</scope>
    <source>
        <strain evidence="1 2">LHW52907</strain>
    </source>
</reference>